<dbReference type="AlphaFoldDB" id="D1PWT6"/>
<organism evidence="2 3">
    <name type="scientific">Hallella bergensis DSM 17361</name>
    <dbReference type="NCBI Taxonomy" id="585502"/>
    <lineage>
        <taxon>Bacteria</taxon>
        <taxon>Pseudomonadati</taxon>
        <taxon>Bacteroidota</taxon>
        <taxon>Bacteroidia</taxon>
        <taxon>Bacteroidales</taxon>
        <taxon>Prevotellaceae</taxon>
        <taxon>Hallella</taxon>
    </lineage>
</organism>
<dbReference type="eggNOG" id="COG2327">
    <property type="taxonomic scope" value="Bacteria"/>
</dbReference>
<dbReference type="Proteomes" id="UP000003160">
    <property type="component" value="Unassembled WGS sequence"/>
</dbReference>
<reference evidence="2 3" key="1">
    <citation type="submission" date="2009-10" db="EMBL/GenBank/DDBJ databases">
        <authorList>
            <person name="Qin X."/>
            <person name="Bachman B."/>
            <person name="Battles P."/>
            <person name="Bell A."/>
            <person name="Bess C."/>
            <person name="Bickham C."/>
            <person name="Chaboub L."/>
            <person name="Chen D."/>
            <person name="Coyle M."/>
            <person name="Deiros D.R."/>
            <person name="Dinh H."/>
            <person name="Forbes L."/>
            <person name="Fowler G."/>
            <person name="Francisco L."/>
            <person name="Fu Q."/>
            <person name="Gubbala S."/>
            <person name="Hale W."/>
            <person name="Han Y."/>
            <person name="Hemphill L."/>
            <person name="Highlander S.K."/>
            <person name="Hirani K."/>
            <person name="Hogues M."/>
            <person name="Jackson L."/>
            <person name="Jakkamsetti A."/>
            <person name="Javaid M."/>
            <person name="Jiang H."/>
            <person name="Korchina V."/>
            <person name="Kovar C."/>
            <person name="Lara F."/>
            <person name="Lee S."/>
            <person name="Mata R."/>
            <person name="Mathew T."/>
            <person name="Moen C."/>
            <person name="Morales K."/>
            <person name="Munidasa M."/>
            <person name="Nazareth L."/>
            <person name="Ngo R."/>
            <person name="Nguyen L."/>
            <person name="Okwuonu G."/>
            <person name="Ongeri F."/>
            <person name="Patil S."/>
            <person name="Petrosino J."/>
            <person name="Pham C."/>
            <person name="Pham P."/>
            <person name="Pu L.-L."/>
            <person name="Puazo M."/>
            <person name="Raj R."/>
            <person name="Reid J."/>
            <person name="Rouhana J."/>
            <person name="Saada N."/>
            <person name="Shang Y."/>
            <person name="Simmons D."/>
            <person name="Thornton R."/>
            <person name="Warren J."/>
            <person name="Weissenberger G."/>
            <person name="Zhang J."/>
            <person name="Zhang L."/>
            <person name="Zhou C."/>
            <person name="Zhu D."/>
            <person name="Muzny D."/>
            <person name="Worley K."/>
            <person name="Gibbs R."/>
        </authorList>
    </citation>
    <scope>NUCLEOTIDE SEQUENCE [LARGE SCALE GENOMIC DNA]</scope>
    <source>
        <strain evidence="2 3">DSM 17361</strain>
    </source>
</reference>
<dbReference type="HOGENOM" id="CLU_071049_2_0_10"/>
<evidence type="ECO:0000313" key="2">
    <source>
        <dbReference type="EMBL" id="EFA44173.1"/>
    </source>
</evidence>
<dbReference type="Pfam" id="PF04230">
    <property type="entry name" value="PS_pyruv_trans"/>
    <property type="match status" value="1"/>
</dbReference>
<dbReference type="OrthoDB" id="9803627at2"/>
<protein>
    <submittedName>
        <fullName evidence="2">ExoV-like protein</fullName>
    </submittedName>
</protein>
<gene>
    <name evidence="2" type="ORF">HMPREF0645_1421</name>
</gene>
<dbReference type="EMBL" id="ACKS01000060">
    <property type="protein sequence ID" value="EFA44173.1"/>
    <property type="molecule type" value="Genomic_DNA"/>
</dbReference>
<evidence type="ECO:0000313" key="3">
    <source>
        <dbReference type="Proteomes" id="UP000003160"/>
    </source>
</evidence>
<proteinExistence type="predicted"/>
<dbReference type="RefSeq" id="WP_007173525.1">
    <property type="nucleotide sequence ID" value="NZ_GG704780.1"/>
</dbReference>
<comment type="caution">
    <text evidence="2">The sequence shown here is derived from an EMBL/GenBank/DDBJ whole genome shotgun (WGS) entry which is preliminary data.</text>
</comment>
<name>D1PWT6_9BACT</name>
<accession>D1PWT6</accession>
<evidence type="ECO:0000259" key="1">
    <source>
        <dbReference type="Pfam" id="PF04230"/>
    </source>
</evidence>
<sequence length="306" mass="35594">MKKSLIFIYYFFTRYLPYFFVECFLRVRHRDGLVLNGCLDSRWGRTHIFNWGDDLNIHLAKELFNKNIIDYNASLLSHVLRQPNYMMIGSIFHAADKHTIVWGSGMISKDHLPQEKPYRIMAVRGKLTRQVLLENHIECPEVYGDPALLLPYIYCPSQTKKYNVGIIPHICDEQNPILKEYLSCHSNIKLISMRKYNDWHDVIDQINECQCILSSSLHGIIVADAYHIPNVWIEFSDGVIGKGFKFLDYFSSVDRLTDKAIFVHQFSDFDLAIDVAKHYQPITIDLAPLIQSCPFQLHISNDGKYT</sequence>
<feature type="domain" description="Polysaccharide pyruvyl transferase" evidence="1">
    <location>
        <begin position="85"/>
        <end position="234"/>
    </location>
</feature>
<keyword evidence="3" id="KW-1185">Reference proteome</keyword>
<dbReference type="InterPro" id="IPR007345">
    <property type="entry name" value="Polysacch_pyruvyl_Trfase"/>
</dbReference>